<dbReference type="PROSITE" id="PS01091">
    <property type="entry name" value="TATD_3"/>
    <property type="match status" value="1"/>
</dbReference>
<organism evidence="3 4">
    <name type="scientific">Hoeflea alexandrii</name>
    <dbReference type="NCBI Taxonomy" id="288436"/>
    <lineage>
        <taxon>Bacteria</taxon>
        <taxon>Pseudomonadati</taxon>
        <taxon>Pseudomonadota</taxon>
        <taxon>Alphaproteobacteria</taxon>
        <taxon>Hyphomicrobiales</taxon>
        <taxon>Rhizobiaceae</taxon>
        <taxon>Hoeflea</taxon>
    </lineage>
</organism>
<dbReference type="Proteomes" id="UP001320715">
    <property type="component" value="Unassembled WGS sequence"/>
</dbReference>
<comment type="similarity">
    <text evidence="1">Belongs to the metallo-dependent hydrolases superfamily. TatD-type hydrolase family.</text>
</comment>
<dbReference type="PIRSF" id="PIRSF005902">
    <property type="entry name" value="DNase_TatD"/>
    <property type="match status" value="1"/>
</dbReference>
<proteinExistence type="inferred from homology"/>
<dbReference type="PANTHER" id="PTHR46124">
    <property type="entry name" value="D-AMINOACYL-TRNA DEACYLASE"/>
    <property type="match status" value="1"/>
</dbReference>
<dbReference type="NCBIfam" id="NF041926">
    <property type="entry name" value="QatD"/>
    <property type="match status" value="1"/>
</dbReference>
<evidence type="ECO:0000313" key="3">
    <source>
        <dbReference type="EMBL" id="MCO6410875.1"/>
    </source>
</evidence>
<dbReference type="InterPro" id="IPR001130">
    <property type="entry name" value="TatD-like"/>
</dbReference>
<dbReference type="InterPro" id="IPR032466">
    <property type="entry name" value="Metal_Hydrolase"/>
</dbReference>
<dbReference type="SUPFAM" id="SSF51556">
    <property type="entry name" value="Metallo-dependent hydrolases"/>
    <property type="match status" value="1"/>
</dbReference>
<keyword evidence="4" id="KW-1185">Reference proteome</keyword>
<dbReference type="EMBL" id="JAAAML010000005">
    <property type="protein sequence ID" value="MCO6410875.1"/>
    <property type="molecule type" value="Genomic_DNA"/>
</dbReference>
<sequence>MVSAPRYVDFHCHLDLYPDLENAISRCEMSRTATLAVTTTPKAFRRNMQLAKGKEFVRVALGLHPHLVEDRWNEMPLFDALLNETRYVGEIGLDAGPQFYKSLDKQTEVFTHILKLSNDHGNKILSIHSVRTASKVLDLLERHFSGGSGRAVLHWFGGTLPEAERAVELGCYFSVNRAMFRNERGRKLIRSLPMDRILTETDGPFVEDQNKPVLAGDVAYTVSLLSELFATEISNMQSKITRNFASVVSHEAS</sequence>
<evidence type="ECO:0000256" key="1">
    <source>
        <dbReference type="ARBA" id="ARBA00009275"/>
    </source>
</evidence>
<dbReference type="CDD" id="cd01310">
    <property type="entry name" value="TatD_DNAse"/>
    <property type="match status" value="1"/>
</dbReference>
<name>A0ABT1CXF2_9HYPH</name>
<evidence type="ECO:0000313" key="4">
    <source>
        <dbReference type="Proteomes" id="UP001320715"/>
    </source>
</evidence>
<keyword evidence="2" id="KW-0378">Hydrolase</keyword>
<protein>
    <submittedName>
        <fullName evidence="3">TatD family deoxyribonuclease</fullName>
    </submittedName>
</protein>
<dbReference type="InterPro" id="IPR018228">
    <property type="entry name" value="DNase_TatD-rel_CS"/>
</dbReference>
<comment type="caution">
    <text evidence="3">The sequence shown here is derived from an EMBL/GenBank/DDBJ whole genome shotgun (WGS) entry which is preliminary data.</text>
</comment>
<dbReference type="InterPro" id="IPR049677">
    <property type="entry name" value="QatD"/>
</dbReference>
<dbReference type="Gene3D" id="3.20.20.140">
    <property type="entry name" value="Metal-dependent hydrolases"/>
    <property type="match status" value="1"/>
</dbReference>
<evidence type="ECO:0000256" key="2">
    <source>
        <dbReference type="ARBA" id="ARBA00022801"/>
    </source>
</evidence>
<gene>
    <name evidence="3" type="ORF">GTW23_22040</name>
</gene>
<reference evidence="3 4" key="1">
    <citation type="submission" date="2020-01" db="EMBL/GenBank/DDBJ databases">
        <title>Genomes of bacteria type strains.</title>
        <authorList>
            <person name="Chen J."/>
            <person name="Zhu S."/>
            <person name="Yang J."/>
        </authorList>
    </citation>
    <scope>NUCLEOTIDE SEQUENCE [LARGE SCALE GENOMIC DNA]</scope>
    <source>
        <strain evidence="3 4">DSM 16655</strain>
    </source>
</reference>
<dbReference type="PANTHER" id="PTHR46124:SF2">
    <property type="entry name" value="D-AMINOACYL-TRNA DEACYLASE"/>
    <property type="match status" value="1"/>
</dbReference>
<dbReference type="Pfam" id="PF01026">
    <property type="entry name" value="TatD_DNase"/>
    <property type="match status" value="1"/>
</dbReference>
<accession>A0ABT1CXF2</accession>